<evidence type="ECO:0000256" key="1">
    <source>
        <dbReference type="ARBA" id="ARBA00004141"/>
    </source>
</evidence>
<feature type="transmembrane region" description="Helical" evidence="6">
    <location>
        <begin position="185"/>
        <end position="209"/>
    </location>
</feature>
<reference evidence="8" key="1">
    <citation type="submission" date="2017-02" db="UniProtKB">
        <authorList>
            <consortium name="WormBaseParasite"/>
        </authorList>
    </citation>
    <scope>IDENTIFICATION</scope>
</reference>
<dbReference type="GO" id="GO:0007606">
    <property type="term" value="P:sensory perception of chemical stimulus"/>
    <property type="evidence" value="ECO:0007669"/>
    <property type="project" value="UniProtKB-UniRule"/>
</dbReference>
<name>A0A0N4ZM10_PARTI</name>
<evidence type="ECO:0000256" key="5">
    <source>
        <dbReference type="ARBA" id="ARBA00023136"/>
    </source>
</evidence>
<protein>
    <recommendedName>
        <fullName evidence="6">Serpentine receptor class gamma</fullName>
    </recommendedName>
</protein>
<dbReference type="PANTHER" id="PTHR31748">
    <property type="entry name" value="SERPENTINE RECEPTOR, CLASS V"/>
    <property type="match status" value="1"/>
</dbReference>
<feature type="transmembrane region" description="Helical" evidence="6">
    <location>
        <begin position="12"/>
        <end position="37"/>
    </location>
</feature>
<dbReference type="WBParaSite" id="PTRK_0000957400.1">
    <property type="protein sequence ID" value="PTRK_0000957400.1"/>
    <property type="gene ID" value="PTRK_0000957400"/>
</dbReference>
<dbReference type="InterPro" id="IPR019426">
    <property type="entry name" value="7TM_GPCR_serpentine_rcpt_Srv"/>
</dbReference>
<dbReference type="GO" id="GO:0004888">
    <property type="term" value="F:transmembrane signaling receptor activity"/>
    <property type="evidence" value="ECO:0007669"/>
    <property type="project" value="InterPro"/>
</dbReference>
<keyword evidence="7" id="KW-1185">Reference proteome</keyword>
<feature type="transmembrane region" description="Helical" evidence="6">
    <location>
        <begin position="139"/>
        <end position="158"/>
    </location>
</feature>
<comment type="subcellular location">
    <subcellularLocation>
        <location evidence="1">Membrane</location>
        <topology evidence="1">Multi-pass membrane protein</topology>
    </subcellularLocation>
</comment>
<dbReference type="SUPFAM" id="SSF81321">
    <property type="entry name" value="Family A G protein-coupled receptor-like"/>
    <property type="match status" value="1"/>
</dbReference>
<keyword evidence="5 6" id="KW-0472">Membrane</keyword>
<feature type="transmembrane region" description="Helical" evidence="6">
    <location>
        <begin position="264"/>
        <end position="289"/>
    </location>
</feature>
<dbReference type="PANTHER" id="PTHR31748:SF1">
    <property type="entry name" value="SERPENTINE RECEPTOR, CLASS V"/>
    <property type="match status" value="1"/>
</dbReference>
<feature type="transmembrane region" description="Helical" evidence="6">
    <location>
        <begin position="93"/>
        <end position="118"/>
    </location>
</feature>
<keyword evidence="4 6" id="KW-1133">Transmembrane helix</keyword>
<comment type="similarity">
    <text evidence="2 6">Belongs to the nematode receptor-like protein srg family.</text>
</comment>
<dbReference type="Proteomes" id="UP000038045">
    <property type="component" value="Unplaced"/>
</dbReference>
<evidence type="ECO:0000313" key="8">
    <source>
        <dbReference type="WBParaSite" id="PTRK_0000957400.1"/>
    </source>
</evidence>
<evidence type="ECO:0000256" key="4">
    <source>
        <dbReference type="ARBA" id="ARBA00022989"/>
    </source>
</evidence>
<accession>A0A0N4ZM10</accession>
<evidence type="ECO:0000256" key="3">
    <source>
        <dbReference type="ARBA" id="ARBA00022692"/>
    </source>
</evidence>
<feature type="transmembrane region" description="Helical" evidence="6">
    <location>
        <begin position="230"/>
        <end position="252"/>
    </location>
</feature>
<evidence type="ECO:0000313" key="7">
    <source>
        <dbReference type="Proteomes" id="UP000038045"/>
    </source>
</evidence>
<dbReference type="Pfam" id="PF10323">
    <property type="entry name" value="7TM_GPCR_Srv"/>
    <property type="match status" value="1"/>
</dbReference>
<keyword evidence="3 6" id="KW-0812">Transmembrane</keyword>
<dbReference type="AlphaFoldDB" id="A0A0N4ZM10"/>
<dbReference type="PRINTS" id="PR00698">
    <property type="entry name" value="TMPROTEINSRG"/>
</dbReference>
<evidence type="ECO:0000256" key="2">
    <source>
        <dbReference type="ARBA" id="ARBA00005692"/>
    </source>
</evidence>
<dbReference type="Gene3D" id="1.20.1070.10">
    <property type="entry name" value="Rhodopsin 7-helix transmembrane proteins"/>
    <property type="match status" value="1"/>
</dbReference>
<feature type="transmembrane region" description="Helical" evidence="6">
    <location>
        <begin position="49"/>
        <end position="73"/>
    </location>
</feature>
<dbReference type="GO" id="GO:0016020">
    <property type="term" value="C:membrane"/>
    <property type="evidence" value="ECO:0007669"/>
    <property type="project" value="UniProtKB-SubCell"/>
</dbReference>
<sequence>MHTNTTIGIVLTVYNIICITFDAFSYVFYIMFLSFLIRSLLKKDPAVSSSFFIIVTVNGILDILFLAEEYFIYRIPETGFLEEFYTVTLPGSLIAGMCYTYYICQLIYIALSGITLTFNRLFAIQWPHKYQQFWSGWRLFLFIIWPFFITVPLFSLYYDSKVDYSKDEAGRLTCLLVDPAVHHVLYTSVITTHTLALIVNGTLNTILIFKLKKRIKNSTNYNHKEKKNTVMEKFALLNFLFFIFAVSIEVAMDVASHYGEEFLYANFLSAFAIVESLLIFFTPYALLFLSKEIRGKFFSFIGLRRQRIVDVGPTTNRVATFGNRSHLT</sequence>
<evidence type="ECO:0000256" key="6">
    <source>
        <dbReference type="RuleBase" id="RU280813"/>
    </source>
</evidence>
<organism evidence="7 8">
    <name type="scientific">Parastrongyloides trichosuri</name>
    <name type="common">Possum-specific nematode worm</name>
    <dbReference type="NCBI Taxonomy" id="131310"/>
    <lineage>
        <taxon>Eukaryota</taxon>
        <taxon>Metazoa</taxon>
        <taxon>Ecdysozoa</taxon>
        <taxon>Nematoda</taxon>
        <taxon>Chromadorea</taxon>
        <taxon>Rhabditida</taxon>
        <taxon>Tylenchina</taxon>
        <taxon>Panagrolaimomorpha</taxon>
        <taxon>Strongyloidoidea</taxon>
        <taxon>Strongyloididae</taxon>
        <taxon>Parastrongyloides</taxon>
    </lineage>
</organism>
<dbReference type="InterPro" id="IPR000609">
    <property type="entry name" value="7TM_GPCR_serpentine_rcpt_Srg"/>
</dbReference>
<proteinExistence type="inferred from homology"/>